<organism evidence="1 2">
    <name type="scientific">Holotrichia oblita</name>
    <name type="common">Chafer beetle</name>
    <dbReference type="NCBI Taxonomy" id="644536"/>
    <lineage>
        <taxon>Eukaryota</taxon>
        <taxon>Metazoa</taxon>
        <taxon>Ecdysozoa</taxon>
        <taxon>Arthropoda</taxon>
        <taxon>Hexapoda</taxon>
        <taxon>Insecta</taxon>
        <taxon>Pterygota</taxon>
        <taxon>Neoptera</taxon>
        <taxon>Endopterygota</taxon>
        <taxon>Coleoptera</taxon>
        <taxon>Polyphaga</taxon>
        <taxon>Scarabaeiformia</taxon>
        <taxon>Scarabaeidae</taxon>
        <taxon>Melolonthinae</taxon>
        <taxon>Holotrichia</taxon>
    </lineage>
</organism>
<sequence length="414" mass="45790">MYSCVNNYRLNGVPKRTCLENKQWSDFAPKCEEIRCPEPIIPEHSILSVTGNDRMYGRTLIRTSETPVDGTRSYKVGAIAKYRCERGYKVAGEPLSTCEDTGHWSGDVPQCIYVDCGNPPKLSNGKVTLASNATYYGALALYSCEANFERDGVSRRLCLENGTWSSDVPVCKEIQCKAPDSIEDMKVQVSTHSVGGVAHYSCPKGHVMQGNSTRICLMDGIWTGRAPICNPIDCKMPGKIENGRVIVMNGTTYNSAIEYHCVPQYVRIGPYLRKCMDNSEWSGEEPRCELMVEEPQESNLGTNIGIGAGVILFLLLIIGITYFKLRKATPVKNTENVESAERKEDRNAAVMSYATLSDRNGYSHGQIPRMYGNMNGESLYDSPYEETGRDSGTYEPEPVGRNGSVVTINGVAVR</sequence>
<gene>
    <name evidence="1" type="ORF">MML48_1g00158</name>
</gene>
<reference evidence="1" key="1">
    <citation type="submission" date="2022-04" db="EMBL/GenBank/DDBJ databases">
        <title>Chromosome-scale genome assembly of Holotrichia oblita Faldermann.</title>
        <authorList>
            <person name="Rongchong L."/>
        </authorList>
    </citation>
    <scope>NUCLEOTIDE SEQUENCE</scope>
    <source>
        <strain evidence="1">81SQS9</strain>
    </source>
</reference>
<accession>A0ACB9TRZ3</accession>
<name>A0ACB9TRZ3_HOLOL</name>
<evidence type="ECO:0000313" key="2">
    <source>
        <dbReference type="Proteomes" id="UP001056778"/>
    </source>
</evidence>
<dbReference type="Proteomes" id="UP001056778">
    <property type="component" value="Chromosome 1"/>
</dbReference>
<comment type="caution">
    <text evidence="1">The sequence shown here is derived from an EMBL/GenBank/DDBJ whole genome shotgun (WGS) entry which is preliminary data.</text>
</comment>
<proteinExistence type="predicted"/>
<evidence type="ECO:0000313" key="1">
    <source>
        <dbReference type="EMBL" id="KAI4469517.1"/>
    </source>
</evidence>
<keyword evidence="2" id="KW-1185">Reference proteome</keyword>
<protein>
    <submittedName>
        <fullName evidence="1">Complement component-related sushi domain-containing</fullName>
    </submittedName>
</protein>
<dbReference type="EMBL" id="CM043015">
    <property type="protein sequence ID" value="KAI4469517.1"/>
    <property type="molecule type" value="Genomic_DNA"/>
</dbReference>